<name>A0A9X0W9N2_9GAMM</name>
<evidence type="ECO:0000256" key="1">
    <source>
        <dbReference type="SAM" id="Phobius"/>
    </source>
</evidence>
<protein>
    <recommendedName>
        <fullName evidence="4">DUF2919 domain-containing protein</fullName>
    </recommendedName>
</protein>
<sequence length="170" mass="19257">MNQDRISNSMTLKYPPERYDDHLCLRVPVTLWLCLLFLVRHLLLLGITFLPTTGEEITVLRELIRPEYLLADLIALPVLIAGVRRRPRSPRWMPQLWRIGRGLLLASAGLYLLLLGTNLLASARPLTATLNEVSLISLLLNLAIIAYLLRSPLLRDLFAQWPTEPSRGSA</sequence>
<dbReference type="Proteomes" id="UP001138768">
    <property type="component" value="Unassembled WGS sequence"/>
</dbReference>
<keyword evidence="1" id="KW-1133">Transmembrane helix</keyword>
<feature type="transmembrane region" description="Helical" evidence="1">
    <location>
        <begin position="133"/>
        <end position="149"/>
    </location>
</feature>
<feature type="transmembrane region" description="Helical" evidence="1">
    <location>
        <begin position="23"/>
        <end position="43"/>
    </location>
</feature>
<evidence type="ECO:0000313" key="3">
    <source>
        <dbReference type="Proteomes" id="UP001138768"/>
    </source>
</evidence>
<dbReference type="AlphaFoldDB" id="A0A9X0W9N2"/>
<dbReference type="InterPro" id="IPR021318">
    <property type="entry name" value="DUF2919"/>
</dbReference>
<accession>A0A9X0W9N2</accession>
<keyword evidence="1" id="KW-0472">Membrane</keyword>
<gene>
    <name evidence="2" type="ORF">CKO42_13230</name>
</gene>
<organism evidence="2 3">
    <name type="scientific">Lamprobacter modestohalophilus</name>
    <dbReference type="NCBI Taxonomy" id="1064514"/>
    <lineage>
        <taxon>Bacteria</taxon>
        <taxon>Pseudomonadati</taxon>
        <taxon>Pseudomonadota</taxon>
        <taxon>Gammaproteobacteria</taxon>
        <taxon>Chromatiales</taxon>
        <taxon>Chromatiaceae</taxon>
        <taxon>Lamprobacter</taxon>
    </lineage>
</organism>
<evidence type="ECO:0008006" key="4">
    <source>
        <dbReference type="Google" id="ProtNLM"/>
    </source>
</evidence>
<proteinExistence type="predicted"/>
<comment type="caution">
    <text evidence="2">The sequence shown here is derived from an EMBL/GenBank/DDBJ whole genome shotgun (WGS) entry which is preliminary data.</text>
</comment>
<dbReference type="EMBL" id="NRRY01000020">
    <property type="protein sequence ID" value="MBK1619384.1"/>
    <property type="molecule type" value="Genomic_DNA"/>
</dbReference>
<keyword evidence="1" id="KW-0812">Transmembrane</keyword>
<evidence type="ECO:0000313" key="2">
    <source>
        <dbReference type="EMBL" id="MBK1619384.1"/>
    </source>
</evidence>
<keyword evidence="3" id="KW-1185">Reference proteome</keyword>
<dbReference type="Pfam" id="PF11143">
    <property type="entry name" value="DUF2919"/>
    <property type="match status" value="1"/>
</dbReference>
<feature type="transmembrane region" description="Helical" evidence="1">
    <location>
        <begin position="63"/>
        <end position="83"/>
    </location>
</feature>
<feature type="transmembrane region" description="Helical" evidence="1">
    <location>
        <begin position="103"/>
        <end position="121"/>
    </location>
</feature>
<reference evidence="2 3" key="1">
    <citation type="journal article" date="2020" name="Microorganisms">
        <title>Osmotic Adaptation and Compatible Solute Biosynthesis of Phototrophic Bacteria as Revealed from Genome Analyses.</title>
        <authorList>
            <person name="Imhoff J.F."/>
            <person name="Rahn T."/>
            <person name="Kunzel S."/>
            <person name="Keller A."/>
            <person name="Neulinger S.C."/>
        </authorList>
    </citation>
    <scope>NUCLEOTIDE SEQUENCE [LARGE SCALE GENOMIC DNA]</scope>
    <source>
        <strain evidence="2 3">DSM 25653</strain>
    </source>
</reference>